<evidence type="ECO:0000313" key="12">
    <source>
        <dbReference type="Proteomes" id="UP000509704"/>
    </source>
</evidence>
<feature type="transmembrane region" description="Helical" evidence="9">
    <location>
        <begin position="378"/>
        <end position="402"/>
    </location>
</feature>
<evidence type="ECO:0000256" key="4">
    <source>
        <dbReference type="ARBA" id="ARBA00022824"/>
    </source>
</evidence>
<dbReference type="InterPro" id="IPR036938">
    <property type="entry name" value="PAP2/HPO_sf"/>
</dbReference>
<evidence type="ECO:0000256" key="7">
    <source>
        <dbReference type="ARBA" id="ARBA00038324"/>
    </source>
</evidence>
<organism evidence="11 12">
    <name type="scientific">Zygotorulaspora mrakii</name>
    <name type="common">Zygosaccharomyces mrakii</name>
    <dbReference type="NCBI Taxonomy" id="42260"/>
    <lineage>
        <taxon>Eukaryota</taxon>
        <taxon>Fungi</taxon>
        <taxon>Dikarya</taxon>
        <taxon>Ascomycota</taxon>
        <taxon>Saccharomycotina</taxon>
        <taxon>Saccharomycetes</taxon>
        <taxon>Saccharomycetales</taxon>
        <taxon>Saccharomycetaceae</taxon>
        <taxon>Zygotorulaspora</taxon>
    </lineage>
</organism>
<comment type="subcellular location">
    <subcellularLocation>
        <location evidence="1">Endoplasmic reticulum membrane</location>
        <topology evidence="1">Multi-pass membrane protein</topology>
    </subcellularLocation>
</comment>
<feature type="transmembrane region" description="Helical" evidence="9">
    <location>
        <begin position="240"/>
        <end position="259"/>
    </location>
</feature>
<dbReference type="RefSeq" id="XP_037143466.1">
    <property type="nucleotide sequence ID" value="XM_037287571.1"/>
</dbReference>
<feature type="region of interest" description="Disordered" evidence="8">
    <location>
        <begin position="1"/>
        <end position="33"/>
    </location>
</feature>
<dbReference type="Gene3D" id="1.20.144.10">
    <property type="entry name" value="Phosphatidic acid phosphatase type 2/haloperoxidase"/>
    <property type="match status" value="1"/>
</dbReference>
<feature type="transmembrane region" description="Helical" evidence="9">
    <location>
        <begin position="207"/>
        <end position="228"/>
    </location>
</feature>
<keyword evidence="2 9" id="KW-0812">Transmembrane</keyword>
<dbReference type="Pfam" id="PF01569">
    <property type="entry name" value="PAP2"/>
    <property type="match status" value="1"/>
</dbReference>
<dbReference type="SUPFAM" id="SSF48317">
    <property type="entry name" value="Acid phosphatase/Vanadium-dependent haloperoxidase"/>
    <property type="match status" value="1"/>
</dbReference>
<protein>
    <recommendedName>
        <fullName evidence="10">Phosphatidic acid phosphatase type 2/haloperoxidase domain-containing protein</fullName>
    </recommendedName>
</protein>
<dbReference type="GO" id="GO:0042392">
    <property type="term" value="F:sphingosine-1-phosphate phosphatase activity"/>
    <property type="evidence" value="ECO:0007669"/>
    <property type="project" value="TreeGrafter"/>
</dbReference>
<keyword evidence="5 9" id="KW-1133">Transmembrane helix</keyword>
<name>A0A7H9AZ96_ZYGMR</name>
<dbReference type="Proteomes" id="UP000509704">
    <property type="component" value="Chromosome 3"/>
</dbReference>
<evidence type="ECO:0000256" key="1">
    <source>
        <dbReference type="ARBA" id="ARBA00004477"/>
    </source>
</evidence>
<keyword evidence="6 9" id="KW-0472">Membrane</keyword>
<reference evidence="11 12" key="1">
    <citation type="submission" date="2020-07" db="EMBL/GenBank/DDBJ databases">
        <title>The yeast mating-type switching endonuclease HO is a domesticated member of an unorthodox homing genetic element family.</title>
        <authorList>
            <person name="Coughlan A.Y."/>
            <person name="Lombardi L."/>
            <person name="Braun-Galleani S."/>
            <person name="Martos A.R."/>
            <person name="Galeote V."/>
            <person name="Bigey F."/>
            <person name="Dequin S."/>
            <person name="Byrne K.P."/>
            <person name="Wolfe K.H."/>
        </authorList>
    </citation>
    <scope>NUCLEOTIDE SEQUENCE [LARGE SCALE GENOMIC DNA]</scope>
    <source>
        <strain evidence="11 12">NRRL Y-6702</strain>
    </source>
</reference>
<feature type="transmembrane region" description="Helical" evidence="9">
    <location>
        <begin position="76"/>
        <end position="97"/>
    </location>
</feature>
<gene>
    <name evidence="11" type="ORF">HG535_0C00870</name>
</gene>
<evidence type="ECO:0000256" key="6">
    <source>
        <dbReference type="ARBA" id="ARBA00023136"/>
    </source>
</evidence>
<feature type="transmembrane region" description="Helical" evidence="9">
    <location>
        <begin position="308"/>
        <end position="326"/>
    </location>
</feature>
<keyword evidence="12" id="KW-1185">Reference proteome</keyword>
<proteinExistence type="inferred from homology"/>
<evidence type="ECO:0000256" key="2">
    <source>
        <dbReference type="ARBA" id="ARBA00022692"/>
    </source>
</evidence>
<sequence>MTVEESMRPRGFSEPKDTLQKHILKDPGNHPPSHFKDRMSPMRFAMRQELLRFTDTQSVKLYEWQRAHRTKVRDIFFAYTSSLGSHTFYVLCLPLPAFMGHFHLVHDMVYLLGYSIYVSGYLKDYWCLPRPRSPPLHRITFSAYTTMEYGAPSSHAANATVVTLLLLSHIWSSSESSVFTKLMFSAMTFSYYFTLVGGRIYCGMHGLLDIISGSLVGVFCFVLKHFLAKFVLQDFKIGDHWWSPLLSVAFALAILFTHVRPIDECPCFEDSVAFVGVISGLECSEWFLQRSNLEPGAGMGLEKGMALFLLRLLVGIPLIVIWKYVVSKPLVYSALIHAFQVPDDRADKLAKRQAAKKESTTVCPLYIGEAKIDIIGRFIIYAGVPVTVIVVCPLAFAALNIMSE</sequence>
<dbReference type="PANTHER" id="PTHR14969">
    <property type="entry name" value="SPHINGOSINE-1-PHOSPHATE PHOSPHOHYDROLASE"/>
    <property type="match status" value="1"/>
</dbReference>
<keyword evidence="4" id="KW-0256">Endoplasmic reticulum</keyword>
<dbReference type="AlphaFoldDB" id="A0A7H9AZ96"/>
<dbReference type="KEGG" id="zmk:HG535_0C00870"/>
<evidence type="ECO:0000256" key="9">
    <source>
        <dbReference type="SAM" id="Phobius"/>
    </source>
</evidence>
<keyword evidence="3" id="KW-0378">Hydrolase</keyword>
<feature type="transmembrane region" description="Helical" evidence="9">
    <location>
        <begin position="149"/>
        <end position="172"/>
    </location>
</feature>
<dbReference type="GO" id="GO:0006629">
    <property type="term" value="P:lipid metabolic process"/>
    <property type="evidence" value="ECO:0007669"/>
    <property type="project" value="UniProtKB-ARBA"/>
</dbReference>
<evidence type="ECO:0000313" key="11">
    <source>
        <dbReference type="EMBL" id="QLG71738.1"/>
    </source>
</evidence>
<accession>A0A7H9AZ96</accession>
<dbReference type="EMBL" id="CP058606">
    <property type="protein sequence ID" value="QLG71738.1"/>
    <property type="molecule type" value="Genomic_DNA"/>
</dbReference>
<dbReference type="PANTHER" id="PTHR14969:SF28">
    <property type="entry name" value="DIHYDROSPHINGOSINE 1-PHOSPHATE PHOSPHATASE LCB3-RELATED"/>
    <property type="match status" value="1"/>
</dbReference>
<dbReference type="SMART" id="SM00014">
    <property type="entry name" value="acidPPc"/>
    <property type="match status" value="1"/>
</dbReference>
<comment type="similarity">
    <text evidence="7">Belongs to the type 2 lipid phosphate phosphatase family.</text>
</comment>
<feature type="transmembrane region" description="Helical" evidence="9">
    <location>
        <begin position="178"/>
        <end position="195"/>
    </location>
</feature>
<dbReference type="OrthoDB" id="301434at2759"/>
<evidence type="ECO:0000256" key="3">
    <source>
        <dbReference type="ARBA" id="ARBA00022801"/>
    </source>
</evidence>
<dbReference type="InterPro" id="IPR000326">
    <property type="entry name" value="PAP2/HPO"/>
</dbReference>
<feature type="domain" description="Phosphatidic acid phosphatase type 2/haloperoxidase" evidence="10">
    <location>
        <begin position="105"/>
        <end position="225"/>
    </location>
</feature>
<evidence type="ECO:0000259" key="10">
    <source>
        <dbReference type="SMART" id="SM00014"/>
    </source>
</evidence>
<evidence type="ECO:0000256" key="8">
    <source>
        <dbReference type="SAM" id="MobiDB-lite"/>
    </source>
</evidence>
<dbReference type="GO" id="GO:0005789">
    <property type="term" value="C:endoplasmic reticulum membrane"/>
    <property type="evidence" value="ECO:0007669"/>
    <property type="project" value="UniProtKB-SubCell"/>
</dbReference>
<dbReference type="CDD" id="cd03388">
    <property type="entry name" value="PAP2_SPPase1"/>
    <property type="match status" value="1"/>
</dbReference>
<dbReference type="GeneID" id="59235434"/>
<evidence type="ECO:0000256" key="5">
    <source>
        <dbReference type="ARBA" id="ARBA00022989"/>
    </source>
</evidence>